<dbReference type="PANTHER" id="PTHR43280:SF2">
    <property type="entry name" value="HTH-TYPE TRANSCRIPTIONAL REGULATOR EXSA"/>
    <property type="match status" value="1"/>
</dbReference>
<evidence type="ECO:0000256" key="1">
    <source>
        <dbReference type="ARBA" id="ARBA00023015"/>
    </source>
</evidence>
<dbReference type="SUPFAM" id="SSF51215">
    <property type="entry name" value="Regulatory protein AraC"/>
    <property type="match status" value="1"/>
</dbReference>
<dbReference type="PROSITE" id="PS01124">
    <property type="entry name" value="HTH_ARAC_FAMILY_2"/>
    <property type="match status" value="1"/>
</dbReference>
<keyword evidence="3" id="KW-0804">Transcription</keyword>
<evidence type="ECO:0000313" key="6">
    <source>
        <dbReference type="Proteomes" id="UP000186890"/>
    </source>
</evidence>
<dbReference type="PANTHER" id="PTHR43280">
    <property type="entry name" value="ARAC-FAMILY TRANSCRIPTIONAL REGULATOR"/>
    <property type="match status" value="1"/>
</dbReference>
<dbReference type="InterPro" id="IPR037923">
    <property type="entry name" value="HTH-like"/>
</dbReference>
<comment type="caution">
    <text evidence="5">The sequence shown here is derived from an EMBL/GenBank/DDBJ whole genome shotgun (WGS) entry which is preliminary data.</text>
</comment>
<keyword evidence="2" id="KW-0238">DNA-binding</keyword>
<dbReference type="InterPro" id="IPR020449">
    <property type="entry name" value="Tscrpt_reg_AraC-type_HTH"/>
</dbReference>
<dbReference type="Gene3D" id="2.60.120.10">
    <property type="entry name" value="Jelly Rolls"/>
    <property type="match status" value="1"/>
</dbReference>
<dbReference type="InterPro" id="IPR009057">
    <property type="entry name" value="Homeodomain-like_sf"/>
</dbReference>
<evidence type="ECO:0000256" key="2">
    <source>
        <dbReference type="ARBA" id="ARBA00023125"/>
    </source>
</evidence>
<dbReference type="Gene3D" id="1.10.10.60">
    <property type="entry name" value="Homeodomain-like"/>
    <property type="match status" value="2"/>
</dbReference>
<dbReference type="InterPro" id="IPR003313">
    <property type="entry name" value="AraC-bd"/>
</dbReference>
<evidence type="ECO:0000313" key="5">
    <source>
        <dbReference type="EMBL" id="OLF47906.1"/>
    </source>
</evidence>
<dbReference type="PRINTS" id="PR00032">
    <property type="entry name" value="HTHARAC"/>
</dbReference>
<organism evidence="5 6">
    <name type="scientific">Streptococcus cuniculi</name>
    <dbReference type="NCBI Taxonomy" id="1432788"/>
    <lineage>
        <taxon>Bacteria</taxon>
        <taxon>Bacillati</taxon>
        <taxon>Bacillota</taxon>
        <taxon>Bacilli</taxon>
        <taxon>Lactobacillales</taxon>
        <taxon>Streptococcaceae</taxon>
        <taxon>Streptococcus</taxon>
    </lineage>
</organism>
<evidence type="ECO:0000256" key="3">
    <source>
        <dbReference type="ARBA" id="ARBA00023163"/>
    </source>
</evidence>
<dbReference type="AlphaFoldDB" id="A0A1Q8E802"/>
<reference evidence="6" key="1">
    <citation type="submission" date="2016-12" db="EMBL/GenBank/DDBJ databases">
        <authorList>
            <person name="Gulvik C.A."/>
        </authorList>
    </citation>
    <scope>NUCLEOTIDE SEQUENCE [LARGE SCALE GENOMIC DNA]</scope>
    <source>
        <strain evidence="6">NED12-00049-6B</strain>
    </source>
</reference>
<dbReference type="GO" id="GO:0003700">
    <property type="term" value="F:DNA-binding transcription factor activity"/>
    <property type="evidence" value="ECO:0007669"/>
    <property type="project" value="InterPro"/>
</dbReference>
<dbReference type="GO" id="GO:0043565">
    <property type="term" value="F:sequence-specific DNA binding"/>
    <property type="evidence" value="ECO:0007669"/>
    <property type="project" value="InterPro"/>
</dbReference>
<keyword evidence="6" id="KW-1185">Reference proteome</keyword>
<name>A0A1Q8E802_9STRE</name>
<evidence type="ECO:0000259" key="4">
    <source>
        <dbReference type="PROSITE" id="PS01124"/>
    </source>
</evidence>
<dbReference type="Pfam" id="PF02311">
    <property type="entry name" value="AraC_binding"/>
    <property type="match status" value="1"/>
</dbReference>
<gene>
    <name evidence="5" type="ORF">BU202_05435</name>
</gene>
<dbReference type="SMART" id="SM00342">
    <property type="entry name" value="HTH_ARAC"/>
    <property type="match status" value="1"/>
</dbReference>
<dbReference type="InterPro" id="IPR014710">
    <property type="entry name" value="RmlC-like_jellyroll"/>
</dbReference>
<sequence>MPDNTLLPCYFQEIQVINQRPDILFHWHQEMEIHYIHRGSGRFHIDSDFFNSQAGDIILIRPNGMHSIHPLEKVDEPHRFDVFRFHLDFLGQSMVDQASLHYLQPLQNGQFKFVPCIKPSMPGYSEIKACFFAIIELIKQEDSYFELMLKAKLNELVYLLFCHQYVVKKNTNDMYRKNETLRFLIDFINQHYVEPLSIAQLAELSGYSKPHFMAMFKQYTGSSCTDFIIQVRLSKACDLLTNTTKSILEIATEVGFHNLSNFNRQFKKLYHLTPKAYRSLEKKPNYVGPYPNAPRL</sequence>
<dbReference type="CDD" id="cd02208">
    <property type="entry name" value="cupin_RmlC-like"/>
    <property type="match status" value="1"/>
</dbReference>
<feature type="domain" description="HTH araC/xylS-type" evidence="4">
    <location>
        <begin position="182"/>
        <end position="280"/>
    </location>
</feature>
<dbReference type="SUPFAM" id="SSF46689">
    <property type="entry name" value="Homeodomain-like"/>
    <property type="match status" value="2"/>
</dbReference>
<accession>A0A1Q8E802</accession>
<dbReference type="Pfam" id="PF12833">
    <property type="entry name" value="HTH_18"/>
    <property type="match status" value="1"/>
</dbReference>
<dbReference type="EMBL" id="MSJM01000004">
    <property type="protein sequence ID" value="OLF47906.1"/>
    <property type="molecule type" value="Genomic_DNA"/>
</dbReference>
<proteinExistence type="predicted"/>
<dbReference type="OrthoDB" id="9799319at2"/>
<keyword evidence="1" id="KW-0805">Transcription regulation</keyword>
<dbReference type="InterPro" id="IPR018060">
    <property type="entry name" value="HTH_AraC"/>
</dbReference>
<dbReference type="Proteomes" id="UP000186890">
    <property type="component" value="Unassembled WGS sequence"/>
</dbReference>
<protein>
    <submittedName>
        <fullName evidence="5">AraC family transcriptional regulator</fullName>
    </submittedName>
</protein>
<dbReference type="RefSeq" id="WP_075104780.1">
    <property type="nucleotide sequence ID" value="NZ_MSJM01000004.1"/>
</dbReference>